<dbReference type="FunFam" id="3.30.540.10:FF:000003">
    <property type="entry name" value="Inositol-1-monophosphatase"/>
    <property type="match status" value="1"/>
</dbReference>
<proteinExistence type="inferred from homology"/>
<evidence type="ECO:0000256" key="2">
    <source>
        <dbReference type="ARBA" id="ARBA00001946"/>
    </source>
</evidence>
<dbReference type="GO" id="GO:0007165">
    <property type="term" value="P:signal transduction"/>
    <property type="evidence" value="ECO:0007669"/>
    <property type="project" value="TreeGrafter"/>
</dbReference>
<protein>
    <recommendedName>
        <fullName evidence="5">Inositol-1-monophosphatase</fullName>
        <ecNumber evidence="4">3.1.3.25</ecNumber>
    </recommendedName>
</protein>
<dbReference type="EC" id="3.1.3.25" evidence="4"/>
<keyword evidence="6 9" id="KW-0479">Metal-binding</keyword>
<feature type="binding site" evidence="9">
    <location>
        <position position="224"/>
    </location>
    <ligand>
        <name>Mg(2+)</name>
        <dbReference type="ChEBI" id="CHEBI:18420"/>
        <label>1</label>
        <note>catalytic</note>
    </ligand>
</feature>
<comment type="similarity">
    <text evidence="3">Belongs to the inositol monophosphatase superfamily.</text>
</comment>
<reference evidence="10" key="1">
    <citation type="journal article" date="2014" name="Int. J. Syst. Evol. Microbiol.">
        <title>Complete genome sequence of Corynebacterium casei LMG S-19264T (=DSM 44701T), isolated from a smear-ripened cheese.</title>
        <authorList>
            <consortium name="US DOE Joint Genome Institute (JGI-PGF)"/>
            <person name="Walter F."/>
            <person name="Albersmeier A."/>
            <person name="Kalinowski J."/>
            <person name="Ruckert C."/>
        </authorList>
    </citation>
    <scope>NUCLEOTIDE SEQUENCE</scope>
    <source>
        <strain evidence="10">CGMCC 1.15367</strain>
    </source>
</reference>
<dbReference type="Gene3D" id="3.40.190.80">
    <property type="match status" value="1"/>
</dbReference>
<comment type="caution">
    <text evidence="10">The sequence shown here is derived from an EMBL/GenBank/DDBJ whole genome shotgun (WGS) entry which is preliminary data.</text>
</comment>
<evidence type="ECO:0000313" key="10">
    <source>
        <dbReference type="EMBL" id="GGE05416.1"/>
    </source>
</evidence>
<organism evidence="10 11">
    <name type="scientific">Aureimonas endophytica</name>
    <dbReference type="NCBI Taxonomy" id="2027858"/>
    <lineage>
        <taxon>Bacteria</taxon>
        <taxon>Pseudomonadati</taxon>
        <taxon>Pseudomonadota</taxon>
        <taxon>Alphaproteobacteria</taxon>
        <taxon>Hyphomicrobiales</taxon>
        <taxon>Aurantimonadaceae</taxon>
        <taxon>Aureimonas</taxon>
    </lineage>
</organism>
<dbReference type="PRINTS" id="PR00377">
    <property type="entry name" value="IMPHPHTASES"/>
</dbReference>
<keyword evidence="7" id="KW-0378">Hydrolase</keyword>
<dbReference type="InterPro" id="IPR000760">
    <property type="entry name" value="Inositol_monophosphatase-like"/>
</dbReference>
<evidence type="ECO:0000256" key="9">
    <source>
        <dbReference type="PIRSR" id="PIRSR600760-2"/>
    </source>
</evidence>
<keyword evidence="11" id="KW-1185">Reference proteome</keyword>
<evidence type="ECO:0000256" key="5">
    <source>
        <dbReference type="ARBA" id="ARBA00019784"/>
    </source>
</evidence>
<evidence type="ECO:0000256" key="8">
    <source>
        <dbReference type="ARBA" id="ARBA00022842"/>
    </source>
</evidence>
<evidence type="ECO:0000256" key="3">
    <source>
        <dbReference type="ARBA" id="ARBA00009759"/>
    </source>
</evidence>
<dbReference type="AlphaFoldDB" id="A0A917E6I9"/>
<evidence type="ECO:0000256" key="1">
    <source>
        <dbReference type="ARBA" id="ARBA00001033"/>
    </source>
</evidence>
<reference evidence="10" key="2">
    <citation type="submission" date="2020-09" db="EMBL/GenBank/DDBJ databases">
        <authorList>
            <person name="Sun Q."/>
            <person name="Zhou Y."/>
        </authorList>
    </citation>
    <scope>NUCLEOTIDE SEQUENCE</scope>
    <source>
        <strain evidence="10">CGMCC 1.15367</strain>
    </source>
</reference>
<dbReference type="PANTHER" id="PTHR20854:SF4">
    <property type="entry name" value="INOSITOL-1-MONOPHOSPHATASE-RELATED"/>
    <property type="match status" value="1"/>
</dbReference>
<evidence type="ECO:0000256" key="7">
    <source>
        <dbReference type="ARBA" id="ARBA00022801"/>
    </source>
</evidence>
<evidence type="ECO:0000313" key="11">
    <source>
        <dbReference type="Proteomes" id="UP000644699"/>
    </source>
</evidence>
<accession>A0A917E6I9</accession>
<dbReference type="GO" id="GO:0046872">
    <property type="term" value="F:metal ion binding"/>
    <property type="evidence" value="ECO:0007669"/>
    <property type="project" value="UniProtKB-KW"/>
</dbReference>
<evidence type="ECO:0000256" key="6">
    <source>
        <dbReference type="ARBA" id="ARBA00022723"/>
    </source>
</evidence>
<comment type="cofactor">
    <cofactor evidence="2 9">
        <name>Mg(2+)</name>
        <dbReference type="ChEBI" id="CHEBI:18420"/>
    </cofactor>
</comment>
<dbReference type="SUPFAM" id="SSF56655">
    <property type="entry name" value="Carbohydrate phosphatase"/>
    <property type="match status" value="1"/>
</dbReference>
<gene>
    <name evidence="10" type="ORF">GCM10011390_25570</name>
</gene>
<keyword evidence="8 9" id="KW-0460">Magnesium</keyword>
<dbReference type="RefSeq" id="WP_188908978.1">
    <property type="nucleotide sequence ID" value="NZ_BMIQ01000003.1"/>
</dbReference>
<feature type="binding site" evidence="9">
    <location>
        <position position="101"/>
    </location>
    <ligand>
        <name>Mg(2+)</name>
        <dbReference type="ChEBI" id="CHEBI:18420"/>
        <label>1</label>
        <note>catalytic</note>
    </ligand>
</feature>
<comment type="catalytic activity">
    <reaction evidence="1">
        <text>a myo-inositol phosphate + H2O = myo-inositol + phosphate</text>
        <dbReference type="Rhea" id="RHEA:24056"/>
        <dbReference type="ChEBI" id="CHEBI:15377"/>
        <dbReference type="ChEBI" id="CHEBI:17268"/>
        <dbReference type="ChEBI" id="CHEBI:43474"/>
        <dbReference type="ChEBI" id="CHEBI:84139"/>
        <dbReference type="EC" id="3.1.3.25"/>
    </reaction>
</comment>
<dbReference type="Gene3D" id="3.30.540.10">
    <property type="entry name" value="Fructose-1,6-Bisphosphatase, subunit A, domain 1"/>
    <property type="match status" value="1"/>
</dbReference>
<feature type="binding site" evidence="9">
    <location>
        <position position="82"/>
    </location>
    <ligand>
        <name>Mg(2+)</name>
        <dbReference type="ChEBI" id="CHEBI:18420"/>
        <label>1</label>
        <note>catalytic</note>
    </ligand>
</feature>
<sequence>MLTSSSEPSRTEDAIAARQTLAEAIAREGGRIALGYFRDRARLTVDEKLNGQDVVSIADKEVETLLRRRIRDTFPDDSLLGEEYGLEEGASGFTWVMDPIDGTSPFVFGIPAWCVSIAVMRGSEIVAGIIYAPTVDELYSARRGQGAAMNGRPIRVAEGITLRNGVLGLGANHRVPSRTVSAMVEKLLDEGGMFIRNGSGALMLAYVASGRLAAYWEPHMNAWDCYAGFLLVEEAGGWIVDPAAWGDMRAGGPVFAGSPGTRDDLLRLAGKA</sequence>
<name>A0A917E6I9_9HYPH</name>
<feature type="binding site" evidence="9">
    <location>
        <position position="100"/>
    </location>
    <ligand>
        <name>Mg(2+)</name>
        <dbReference type="ChEBI" id="CHEBI:18420"/>
        <label>1</label>
        <note>catalytic</note>
    </ligand>
</feature>
<dbReference type="PANTHER" id="PTHR20854">
    <property type="entry name" value="INOSITOL MONOPHOSPHATASE"/>
    <property type="match status" value="1"/>
</dbReference>
<dbReference type="Proteomes" id="UP000644699">
    <property type="component" value="Unassembled WGS sequence"/>
</dbReference>
<evidence type="ECO:0000256" key="4">
    <source>
        <dbReference type="ARBA" id="ARBA00013106"/>
    </source>
</evidence>
<dbReference type="GO" id="GO:0006020">
    <property type="term" value="P:inositol metabolic process"/>
    <property type="evidence" value="ECO:0007669"/>
    <property type="project" value="TreeGrafter"/>
</dbReference>
<dbReference type="EMBL" id="BMIQ01000003">
    <property type="protein sequence ID" value="GGE05416.1"/>
    <property type="molecule type" value="Genomic_DNA"/>
</dbReference>
<feature type="binding site" evidence="9">
    <location>
        <position position="98"/>
    </location>
    <ligand>
        <name>Mg(2+)</name>
        <dbReference type="ChEBI" id="CHEBI:18420"/>
        <label>1</label>
        <note>catalytic</note>
    </ligand>
</feature>
<dbReference type="Pfam" id="PF00459">
    <property type="entry name" value="Inositol_P"/>
    <property type="match status" value="1"/>
</dbReference>
<dbReference type="GO" id="GO:0008934">
    <property type="term" value="F:inositol monophosphate 1-phosphatase activity"/>
    <property type="evidence" value="ECO:0007669"/>
    <property type="project" value="TreeGrafter"/>
</dbReference>